<proteinExistence type="predicted"/>
<accession>A0A0V1M675</accession>
<gene>
    <name evidence="1" type="ORF">T10_10687</name>
</gene>
<organism evidence="1 2">
    <name type="scientific">Trichinella papuae</name>
    <dbReference type="NCBI Taxonomy" id="268474"/>
    <lineage>
        <taxon>Eukaryota</taxon>
        <taxon>Metazoa</taxon>
        <taxon>Ecdysozoa</taxon>
        <taxon>Nematoda</taxon>
        <taxon>Enoplea</taxon>
        <taxon>Dorylaimia</taxon>
        <taxon>Trichinellida</taxon>
        <taxon>Trichinellidae</taxon>
        <taxon>Trichinella</taxon>
    </lineage>
</organism>
<evidence type="ECO:0000313" key="2">
    <source>
        <dbReference type="Proteomes" id="UP000054843"/>
    </source>
</evidence>
<sequence length="123" mass="14610">MIYRNLQHHKTEDKLQRLEGINLDYLMENFETQLDKRNIVDFNISMLIIKIIRAKPLRYCNGSFPLGLIMDFRMGEKIIIMQHKAHTNIIITTFLIIKQRFEFISCSLQTILYNSEISMVTND</sequence>
<dbReference type="EMBL" id="JYDO01000202">
    <property type="protein sequence ID" value="KRZ67283.1"/>
    <property type="molecule type" value="Genomic_DNA"/>
</dbReference>
<reference evidence="1 2" key="1">
    <citation type="submission" date="2015-01" db="EMBL/GenBank/DDBJ databases">
        <title>Evolution of Trichinella species and genotypes.</title>
        <authorList>
            <person name="Korhonen P.K."/>
            <person name="Edoardo P."/>
            <person name="Giuseppe L.R."/>
            <person name="Gasser R.B."/>
        </authorList>
    </citation>
    <scope>NUCLEOTIDE SEQUENCE [LARGE SCALE GENOMIC DNA]</scope>
    <source>
        <strain evidence="1">ISS1980</strain>
    </source>
</reference>
<dbReference type="Proteomes" id="UP000054843">
    <property type="component" value="Unassembled WGS sequence"/>
</dbReference>
<keyword evidence="2" id="KW-1185">Reference proteome</keyword>
<name>A0A0V1M675_9BILA</name>
<evidence type="ECO:0000313" key="1">
    <source>
        <dbReference type="EMBL" id="KRZ67283.1"/>
    </source>
</evidence>
<protein>
    <submittedName>
        <fullName evidence="1">Uncharacterized protein</fullName>
    </submittedName>
</protein>
<dbReference type="AlphaFoldDB" id="A0A0V1M675"/>
<comment type="caution">
    <text evidence="1">The sequence shown here is derived from an EMBL/GenBank/DDBJ whole genome shotgun (WGS) entry which is preliminary data.</text>
</comment>